<dbReference type="Proteomes" id="UP000466794">
    <property type="component" value="Unassembled WGS sequence"/>
</dbReference>
<comment type="caution">
    <text evidence="3">The sequence shown here is derived from an EMBL/GenBank/DDBJ whole genome shotgun (WGS) entry which is preliminary data.</text>
</comment>
<gene>
    <name evidence="3" type="ORF">GPX89_13575</name>
</gene>
<accession>A0A7K1UV90</accession>
<dbReference type="GO" id="GO:0006310">
    <property type="term" value="P:DNA recombination"/>
    <property type="evidence" value="ECO:0007669"/>
    <property type="project" value="UniProtKB-KW"/>
</dbReference>
<dbReference type="EMBL" id="WRPP01000002">
    <property type="protein sequence ID" value="MVU78270.1"/>
    <property type="molecule type" value="Genomic_DNA"/>
</dbReference>
<dbReference type="SUPFAM" id="SSF56349">
    <property type="entry name" value="DNA breaking-rejoining enzymes"/>
    <property type="match status" value="1"/>
</dbReference>
<organism evidence="3 4">
    <name type="scientific">Nocardia terrae</name>
    <dbReference type="NCBI Taxonomy" id="2675851"/>
    <lineage>
        <taxon>Bacteria</taxon>
        <taxon>Bacillati</taxon>
        <taxon>Actinomycetota</taxon>
        <taxon>Actinomycetes</taxon>
        <taxon>Mycobacteriales</taxon>
        <taxon>Nocardiaceae</taxon>
        <taxon>Nocardia</taxon>
    </lineage>
</organism>
<keyword evidence="4" id="KW-1185">Reference proteome</keyword>
<protein>
    <submittedName>
        <fullName evidence="3">Tyrosine-type recombinase/integrase</fullName>
    </submittedName>
</protein>
<sequence>MGHLSIEEAGRPSYLADYLDDVADVAPAAAQMQYVVLSGTFTMLTLQGHFDVSLMAPVPRPERGPGDQRALSPSQRGQFYDLIVSRQLKSGYFRVLVLTMLGTGIRPGEALAVRWDDIAGLEDSSVENAIMHVSGTVVKLRLYGTRTFRQNKRKHRKEGFGYYIALPRWLTAELREWKSHCSPTSDELPVFMSNRGSVIAPCTAHRVLSRVRGGTELSWVKFGNLRDTVATHVAGTTGDARRASA</sequence>
<dbReference type="GO" id="GO:0015074">
    <property type="term" value="P:DNA integration"/>
    <property type="evidence" value="ECO:0007669"/>
    <property type="project" value="InterPro"/>
</dbReference>
<reference evidence="3 4" key="1">
    <citation type="submission" date="2019-12" db="EMBL/GenBank/DDBJ databases">
        <title>Nocardia sp. nov. ET3-3 isolated from soil.</title>
        <authorList>
            <person name="Kanchanasin P."/>
            <person name="Tanasupawat S."/>
            <person name="Yuki M."/>
            <person name="Kudo T."/>
        </authorList>
    </citation>
    <scope>NUCLEOTIDE SEQUENCE [LARGE SCALE GENOMIC DNA]</scope>
    <source>
        <strain evidence="3 4">ET3-3</strain>
    </source>
</reference>
<dbReference type="InterPro" id="IPR002104">
    <property type="entry name" value="Integrase_catalytic"/>
</dbReference>
<dbReference type="InterPro" id="IPR011010">
    <property type="entry name" value="DNA_brk_join_enz"/>
</dbReference>
<feature type="domain" description="Tyr recombinase" evidence="2">
    <location>
        <begin position="66"/>
        <end position="245"/>
    </location>
</feature>
<evidence type="ECO:0000256" key="1">
    <source>
        <dbReference type="ARBA" id="ARBA00023172"/>
    </source>
</evidence>
<proteinExistence type="predicted"/>
<evidence type="ECO:0000259" key="2">
    <source>
        <dbReference type="PROSITE" id="PS51898"/>
    </source>
</evidence>
<dbReference type="Gene3D" id="1.10.443.10">
    <property type="entry name" value="Intergrase catalytic core"/>
    <property type="match status" value="1"/>
</dbReference>
<dbReference type="PROSITE" id="PS51898">
    <property type="entry name" value="TYR_RECOMBINASE"/>
    <property type="match status" value="1"/>
</dbReference>
<dbReference type="InterPro" id="IPR013762">
    <property type="entry name" value="Integrase-like_cat_sf"/>
</dbReference>
<name>A0A7K1UV90_9NOCA</name>
<keyword evidence="1" id="KW-0233">DNA recombination</keyword>
<evidence type="ECO:0000313" key="3">
    <source>
        <dbReference type="EMBL" id="MVU78270.1"/>
    </source>
</evidence>
<dbReference type="RefSeq" id="WP_157387801.1">
    <property type="nucleotide sequence ID" value="NZ_WRPP01000002.1"/>
</dbReference>
<dbReference type="AlphaFoldDB" id="A0A7K1UV90"/>
<evidence type="ECO:0000313" key="4">
    <source>
        <dbReference type="Proteomes" id="UP000466794"/>
    </source>
</evidence>
<dbReference type="GO" id="GO:0003677">
    <property type="term" value="F:DNA binding"/>
    <property type="evidence" value="ECO:0007669"/>
    <property type="project" value="InterPro"/>
</dbReference>